<comment type="caution">
    <text evidence="3">The sequence shown here is derived from an EMBL/GenBank/DDBJ whole genome shotgun (WGS) entry which is preliminary data.</text>
</comment>
<dbReference type="EMBL" id="JAACJK010000007">
    <property type="protein sequence ID" value="KAF5339541.1"/>
    <property type="molecule type" value="Genomic_DNA"/>
</dbReference>
<evidence type="ECO:0000313" key="4">
    <source>
        <dbReference type="Proteomes" id="UP000541558"/>
    </source>
</evidence>
<dbReference type="InterPro" id="IPR040898">
    <property type="entry name" value="CxC6"/>
</dbReference>
<gene>
    <name evidence="3" type="ORF">D9611_011465</name>
</gene>
<name>A0A8H5CEE1_9AGAR</name>
<feature type="domain" description="CxC5 like cysteine cluster associated with KDZ" evidence="1">
    <location>
        <begin position="116"/>
        <end position="244"/>
    </location>
</feature>
<keyword evidence="4" id="KW-1185">Reference proteome</keyword>
<reference evidence="3 4" key="1">
    <citation type="journal article" date="2020" name="ISME J.">
        <title>Uncovering the hidden diversity of litter-decomposition mechanisms in mushroom-forming fungi.</title>
        <authorList>
            <person name="Floudas D."/>
            <person name="Bentzer J."/>
            <person name="Ahren D."/>
            <person name="Johansson T."/>
            <person name="Persson P."/>
            <person name="Tunlid A."/>
        </authorList>
    </citation>
    <scope>NUCLEOTIDE SEQUENCE [LARGE SCALE GENOMIC DNA]</scope>
    <source>
        <strain evidence="3 4">CBS 175.51</strain>
    </source>
</reference>
<dbReference type="AlphaFoldDB" id="A0A8H5CEE1"/>
<dbReference type="OrthoDB" id="2501483at2759"/>
<dbReference type="Pfam" id="PF18721">
    <property type="entry name" value="CxC6"/>
    <property type="match status" value="1"/>
</dbReference>
<evidence type="ECO:0000313" key="3">
    <source>
        <dbReference type="EMBL" id="KAF5339541.1"/>
    </source>
</evidence>
<organism evidence="3 4">
    <name type="scientific">Ephemerocybe angulata</name>
    <dbReference type="NCBI Taxonomy" id="980116"/>
    <lineage>
        <taxon>Eukaryota</taxon>
        <taxon>Fungi</taxon>
        <taxon>Dikarya</taxon>
        <taxon>Basidiomycota</taxon>
        <taxon>Agaricomycotina</taxon>
        <taxon>Agaricomycetes</taxon>
        <taxon>Agaricomycetidae</taxon>
        <taxon>Agaricales</taxon>
        <taxon>Agaricineae</taxon>
        <taxon>Psathyrellaceae</taxon>
        <taxon>Ephemerocybe</taxon>
    </lineage>
</organism>
<proteinExistence type="predicted"/>
<dbReference type="Proteomes" id="UP000541558">
    <property type="component" value="Unassembled WGS sequence"/>
</dbReference>
<feature type="domain" description="CxC6 like cysteine cluster associated with KDZ" evidence="2">
    <location>
        <begin position="350"/>
        <end position="414"/>
    </location>
</feature>
<dbReference type="InterPro" id="IPR041539">
    <property type="entry name" value="CxC5"/>
</dbReference>
<dbReference type="Pfam" id="PF18718">
    <property type="entry name" value="CxC5"/>
    <property type="match status" value="1"/>
</dbReference>
<accession>A0A8H5CEE1</accession>
<evidence type="ECO:0000259" key="2">
    <source>
        <dbReference type="Pfam" id="PF18721"/>
    </source>
</evidence>
<protein>
    <submittedName>
        <fullName evidence="3">Uncharacterized protein</fullName>
    </submittedName>
</protein>
<evidence type="ECO:0000259" key="1">
    <source>
        <dbReference type="Pfam" id="PF18718"/>
    </source>
</evidence>
<sequence>MPLPLHAIVSTLSEYPWLYKGLSLQDVSHFVNICTILKPYLVLRTSVYAGLPLERLPVDIHEFIRDSLCLEDDATKLLWEAFKIPIWNEAWSEGVYRELGDVYIPYFLKEGVHRDIAFHCLAPPTLTCLDPRCLEYPQRGSREHGQPRELVEPRFIKISVFSRDHGPLPAMSVSLYCRGCKTRYCYSYYVHTNATVRTYYPEPRQYIQSTEHVYVDQNTCKLFTSMMLKSWTSASNCAGIFNSSIGQSHPFHHLLPAHYSTRLSLDVELVWNALLLFWLWIDCRENNIVLSLDHNAESHAVRLSKGLKARNDRFVGTGQPEWAHACDLCCWISGDESIGGTRKRAVRSVVVDGVTVGRPCCGVHDCKKPLPNVKSRYCWGHESKLYECCVTDCTAGVETGFQTCAIPKHRALEDWLKEENKAMQKLMRRAARSTASIARSDAWKKHNNAGGDEEETDDEEVEVGEEDLCAGKKSGGNRGLKARFGRRRTHNEELCVASCGVILGRATFYGSEAPNGVRTFLKGLFPTKKSLPRIIWHDNNCRIHAMLENDPLDKQYFGDSLLLVDVFHFNAKHKESDTQCNVKCNPVSFNDAVTSDGTWRFNSSAAEQANAWFGKYHPITREMEAIRYDFFLDEMVKRHNAALVQELESKGKGPYHIPLSELLG</sequence>